<evidence type="ECO:0000256" key="2">
    <source>
        <dbReference type="ARBA" id="ARBA00012943"/>
    </source>
</evidence>
<dbReference type="SUPFAM" id="SSF51735">
    <property type="entry name" value="NAD(P)-binding Rossmann-fold domains"/>
    <property type="match status" value="1"/>
</dbReference>
<dbReference type="EMBL" id="CP003397">
    <property type="protein sequence ID" value="AFE54683.1"/>
    <property type="molecule type" value="Genomic_DNA"/>
</dbReference>
<keyword evidence="6" id="KW-0520">NAD</keyword>
<keyword evidence="11" id="KW-1185">Reference proteome</keyword>
<keyword evidence="4" id="KW-0521">NADP</keyword>
<dbReference type="PANTHER" id="PTHR10160">
    <property type="entry name" value="NAD(P) TRANSHYDROGENASE"/>
    <property type="match status" value="1"/>
</dbReference>
<evidence type="ECO:0000256" key="4">
    <source>
        <dbReference type="ARBA" id="ARBA00022857"/>
    </source>
</evidence>
<dbReference type="Gene3D" id="3.40.50.720">
    <property type="entry name" value="NAD(P)-binding Rossmann-like Domain"/>
    <property type="match status" value="2"/>
</dbReference>
<gene>
    <name evidence="10" type="ORF">RTTH1527_04090</name>
</gene>
<evidence type="ECO:0000256" key="7">
    <source>
        <dbReference type="ARBA" id="ARBA00048202"/>
    </source>
</evidence>
<dbReference type="SUPFAM" id="SSF52283">
    <property type="entry name" value="Formate/glycerate dehydrogenase catalytic domain-like"/>
    <property type="match status" value="1"/>
</dbReference>
<dbReference type="CDD" id="cd05304">
    <property type="entry name" value="Rubrum_tdh"/>
    <property type="match status" value="1"/>
</dbReference>
<dbReference type="Pfam" id="PF01262">
    <property type="entry name" value="AlaDh_PNT_C"/>
    <property type="match status" value="1"/>
</dbReference>
<dbReference type="RefSeq" id="WP_011191280.1">
    <property type="nucleotide sequence ID" value="NC_017066.1"/>
</dbReference>
<reference evidence="10" key="1">
    <citation type="submission" date="2012-03" db="EMBL/GenBank/DDBJ databases">
        <authorList>
            <person name="Johnson S.L."/>
            <person name="Sims D."/>
            <person name="Han S."/>
            <person name="Bruce D.C."/>
            <person name="Dasch G.A."/>
        </authorList>
    </citation>
    <scope>NUCLEOTIDE SEQUENCE [LARGE SCALE GENOMIC DNA]</scope>
    <source>
        <strain evidence="10">TH1527</strain>
    </source>
</reference>
<evidence type="ECO:0000259" key="8">
    <source>
        <dbReference type="SMART" id="SM01002"/>
    </source>
</evidence>
<proteinExistence type="predicted"/>
<dbReference type="Proteomes" id="UP000007581">
    <property type="component" value="Chromosome"/>
</dbReference>
<keyword evidence="3" id="KW-0547">Nucleotide-binding</keyword>
<evidence type="ECO:0000313" key="10">
    <source>
        <dbReference type="EMBL" id="AFE54683.1"/>
    </source>
</evidence>
<comment type="catalytic activity">
    <reaction evidence="7">
        <text>NAD(+) + NADPH + H(+)(in) = NADH + NADP(+) + H(+)(out)</text>
        <dbReference type="Rhea" id="RHEA:47992"/>
        <dbReference type="ChEBI" id="CHEBI:15378"/>
        <dbReference type="ChEBI" id="CHEBI:57540"/>
        <dbReference type="ChEBI" id="CHEBI:57783"/>
        <dbReference type="ChEBI" id="CHEBI:57945"/>
        <dbReference type="ChEBI" id="CHEBI:58349"/>
        <dbReference type="EC" id="7.1.1.1"/>
    </reaction>
</comment>
<evidence type="ECO:0000313" key="11">
    <source>
        <dbReference type="Proteomes" id="UP000007581"/>
    </source>
</evidence>
<feature type="domain" description="Alanine dehydrogenase/pyridine nucleotide transhydrogenase NAD(H)-binding" evidence="8">
    <location>
        <begin position="152"/>
        <end position="316"/>
    </location>
</feature>
<feature type="domain" description="Alanine dehydrogenase/pyridine nucleotide transhydrogenase N-terminal" evidence="9">
    <location>
        <begin position="4"/>
        <end position="143"/>
    </location>
</feature>
<dbReference type="SMART" id="SM01002">
    <property type="entry name" value="AlaDh_PNT_C"/>
    <property type="match status" value="1"/>
</dbReference>
<name>A0ABM5MVU5_RICTP</name>
<dbReference type="InterPro" id="IPR007698">
    <property type="entry name" value="AlaDH/PNT_NAD(H)-bd"/>
</dbReference>
<evidence type="ECO:0000259" key="9">
    <source>
        <dbReference type="SMART" id="SM01003"/>
    </source>
</evidence>
<evidence type="ECO:0000256" key="5">
    <source>
        <dbReference type="ARBA" id="ARBA00022967"/>
    </source>
</evidence>
<evidence type="ECO:0000256" key="6">
    <source>
        <dbReference type="ARBA" id="ARBA00023027"/>
    </source>
</evidence>
<keyword evidence="5" id="KW-1278">Translocase</keyword>
<comment type="function">
    <text evidence="1">The transhydrogenation between NADH and NADP is coupled to respiration and ATP hydrolysis and functions as a proton pump across the membrane.</text>
</comment>
<dbReference type="InterPro" id="IPR007886">
    <property type="entry name" value="AlaDH/PNT_N"/>
</dbReference>
<accession>A0ABM5MVU5</accession>
<organism evidence="10 11">
    <name type="scientific">Rickettsia typhi str. TH1527</name>
    <dbReference type="NCBI Taxonomy" id="1003201"/>
    <lineage>
        <taxon>Bacteria</taxon>
        <taxon>Pseudomonadati</taxon>
        <taxon>Pseudomonadota</taxon>
        <taxon>Alphaproteobacteria</taxon>
        <taxon>Rickettsiales</taxon>
        <taxon>Rickettsiaceae</taxon>
        <taxon>Rickettsieae</taxon>
        <taxon>Rickettsia</taxon>
        <taxon>typhus group</taxon>
    </lineage>
</organism>
<protein>
    <recommendedName>
        <fullName evidence="2">proton-translocating NAD(P)(+) transhydrogenase</fullName>
        <ecNumber evidence="2">7.1.1.1</ecNumber>
    </recommendedName>
</protein>
<sequence>MKIVALKEKVKNETRAAITPEVAGLLIKKGYAVTVEKDIGFYAGFLDEEYVAVGTKISSVPLEIISDADIILKVQPSSVTDKYSELEFAKEGAIIVGLLSPYLNHEYIKAAAKKNITTFAMEFVPRITKAQNMDVLSSQSNLVGYRAVIEASYHYTKAFPMMITAAGTIPACKTLVLGVGVAGLQAIATAKRLGSIVAGYDVRIATKEQVESLGAKFVCVELQEDLQDSSGYASEGSEAYKAKQEEFLAKIIKGYDIVITTAQIPGKKAPILVTDKMIASMMHGSVIVDISTSTGGNVEGSEPDKIVTKHGVTIIGLLNLASKIASDSSKLYSKNLYNFLTYALQDGQFNMDDELVRDMLITKDGKIVNYIIREKYESITDNG</sequence>
<evidence type="ECO:0000256" key="3">
    <source>
        <dbReference type="ARBA" id="ARBA00022741"/>
    </source>
</evidence>
<dbReference type="SMART" id="SM01003">
    <property type="entry name" value="AlaDh_PNT_N"/>
    <property type="match status" value="1"/>
</dbReference>
<evidence type="ECO:0000256" key="1">
    <source>
        <dbReference type="ARBA" id="ARBA00003943"/>
    </source>
</evidence>
<dbReference type="Pfam" id="PF05222">
    <property type="entry name" value="AlaDh_PNT_N"/>
    <property type="match status" value="1"/>
</dbReference>
<dbReference type="InterPro" id="IPR036291">
    <property type="entry name" value="NAD(P)-bd_dom_sf"/>
</dbReference>
<dbReference type="PANTHER" id="PTHR10160:SF19">
    <property type="entry name" value="PROTON-TRANSLOCATING NAD(P)(+) TRANSHYDROGENASE"/>
    <property type="match status" value="1"/>
</dbReference>
<dbReference type="EC" id="7.1.1.1" evidence="2"/>